<feature type="compositionally biased region" description="Basic and acidic residues" evidence="1">
    <location>
        <begin position="558"/>
        <end position="568"/>
    </location>
</feature>
<dbReference type="AlphaFoldDB" id="A0A0S4JMP2"/>
<keyword evidence="2" id="KW-0472">Membrane</keyword>
<accession>A0A0S4JMP2</accession>
<evidence type="ECO:0000313" key="3">
    <source>
        <dbReference type="EMBL" id="CUG91412.1"/>
    </source>
</evidence>
<feature type="transmembrane region" description="Helical" evidence="2">
    <location>
        <begin position="6"/>
        <end position="31"/>
    </location>
</feature>
<evidence type="ECO:0000256" key="1">
    <source>
        <dbReference type="SAM" id="MobiDB-lite"/>
    </source>
</evidence>
<feature type="region of interest" description="Disordered" evidence="1">
    <location>
        <begin position="538"/>
        <end position="568"/>
    </location>
</feature>
<keyword evidence="4" id="KW-1185">Reference proteome</keyword>
<feature type="compositionally biased region" description="Low complexity" evidence="1">
    <location>
        <begin position="538"/>
        <end position="550"/>
    </location>
</feature>
<evidence type="ECO:0000256" key="2">
    <source>
        <dbReference type="SAM" id="Phobius"/>
    </source>
</evidence>
<keyword evidence="2" id="KW-0812">Transmembrane</keyword>
<reference evidence="4" key="1">
    <citation type="submission" date="2015-09" db="EMBL/GenBank/DDBJ databases">
        <authorList>
            <consortium name="Pathogen Informatics"/>
        </authorList>
    </citation>
    <scope>NUCLEOTIDE SEQUENCE [LARGE SCALE GENOMIC DNA]</scope>
    <source>
        <strain evidence="4">Lake Konstanz</strain>
    </source>
</reference>
<feature type="transmembrane region" description="Helical" evidence="2">
    <location>
        <begin position="396"/>
        <end position="418"/>
    </location>
</feature>
<proteinExistence type="predicted"/>
<dbReference type="VEuPathDB" id="TriTrypDB:BSAL_31935"/>
<gene>
    <name evidence="3" type="ORF">BSAL_31935</name>
</gene>
<organism evidence="3 4">
    <name type="scientific">Bodo saltans</name>
    <name type="common">Flagellated protozoan</name>
    <dbReference type="NCBI Taxonomy" id="75058"/>
    <lineage>
        <taxon>Eukaryota</taxon>
        <taxon>Discoba</taxon>
        <taxon>Euglenozoa</taxon>
        <taxon>Kinetoplastea</taxon>
        <taxon>Metakinetoplastina</taxon>
        <taxon>Eubodonida</taxon>
        <taxon>Bodonidae</taxon>
        <taxon>Bodo</taxon>
    </lineage>
</organism>
<keyword evidence="2" id="KW-1133">Transmembrane helix</keyword>
<dbReference type="Proteomes" id="UP000051952">
    <property type="component" value="Unassembled WGS sequence"/>
</dbReference>
<protein>
    <submittedName>
        <fullName evidence="3">Uncharacterized protein</fullName>
    </submittedName>
</protein>
<dbReference type="EMBL" id="CYKH01001919">
    <property type="protein sequence ID" value="CUG91412.1"/>
    <property type="molecule type" value="Genomic_DNA"/>
</dbReference>
<name>A0A0S4JMP2_BODSA</name>
<sequence length="864" mass="92948">MVHASIKTVVGCLLVAVSVVTVVIALIPFVIHLQRNGMDLVVSASGAAADEVQAVVTRQLTRAEFACKNLIRSSKAMDPLVNMDIGRIVELLGPITTELNVGAGIERDDGTGLYVDPTIALVPVTPLPGYVFVTNHTVPESYSDIGQFSIYPPHESANPMQPWIRIPLPGVNWWAALGAADLVQRQLFALQWMPVFALNSSSGIESTFFYGGIFQQPDQHYEYAFVILRGAWLKYFSNVTLWSTGAVVLFDAASNSFIAGNVDDPSGKLVNGSAALKSMTDLQDPRVATITTAFTPTEKGSGLEAILSCSPPCLFTYWPHNHQLHDNNKAINEYTRVLGALFYEFTLVRVVDVLRQDNNTATQGGGGRPSIDVRLLVTIPSREIIGRLMKQFRWNLLFIGVILVAMCGVLVIGSSIAFRSLTAVEKEMQRMSKVFVISPSVATISLNADGTMASSANGRGSNAFCDGRLLDDDDNDGSGAGPVEFPKSTFTEFTRLFEAVHLLHRQLYTLRSFSTVCMTTTAYGGGGGGCVTGLTSGAAPSTGSSSMPTSDVASHHTHSGESIHSHHGAESIPYTTSVTGRLWRVPVTTVAVQISNAAFDTLSCDHVAVHNRCNTAHNILFQELSHFPGASIDIYIGDYALVHFNAAARCPAHGIAAMQFVRRCFVRLELLRSDPNLWGTMSRKNGVTVDRNVRSDDDNDVGGPLLQYVSATKSEWRPPAYFGISSMLSHCGYLGTNCFKTFTVLSAGEPQAAFMGTIARSKGIVAAATWRAVHLARQQMQTVNLNAPKHHNHHPHGKSSAVVARGAEASSSPLEIDQNGSSRQPCAVVGTGSAKVHFDFVPLAKVVLPGDLAGQATFVFAPVL</sequence>
<evidence type="ECO:0000313" key="4">
    <source>
        <dbReference type="Proteomes" id="UP000051952"/>
    </source>
</evidence>